<evidence type="ECO:0008006" key="4">
    <source>
        <dbReference type="Google" id="ProtNLM"/>
    </source>
</evidence>
<evidence type="ECO:0000313" key="3">
    <source>
        <dbReference type="Proteomes" id="UP000516105"/>
    </source>
</evidence>
<feature type="chain" id="PRO_5046719508" description="EexN family lipoprotein" evidence="1">
    <location>
        <begin position="22"/>
        <end position="76"/>
    </location>
</feature>
<evidence type="ECO:0000256" key="1">
    <source>
        <dbReference type="SAM" id="SignalP"/>
    </source>
</evidence>
<protein>
    <recommendedName>
        <fullName evidence="4">EexN family lipoprotein</fullName>
    </recommendedName>
</protein>
<proteinExistence type="predicted"/>
<dbReference type="RefSeq" id="WP_187707972.1">
    <property type="nucleotide sequence ID" value="NZ_CP060782.1"/>
</dbReference>
<dbReference type="EMBL" id="CP060782">
    <property type="protein sequence ID" value="QNP45016.1"/>
    <property type="molecule type" value="Genomic_DNA"/>
</dbReference>
<keyword evidence="1" id="KW-0732">Signal</keyword>
<evidence type="ECO:0000313" key="2">
    <source>
        <dbReference type="EMBL" id="QNP45016.1"/>
    </source>
</evidence>
<name>A0ABX6T6G6_9SPHN</name>
<gene>
    <name evidence="2" type="ORF">H9L14_09945</name>
</gene>
<organism evidence="2 3">
    <name type="scientific">Sphingomonas sediminicola</name>
    <dbReference type="NCBI Taxonomy" id="386874"/>
    <lineage>
        <taxon>Bacteria</taxon>
        <taxon>Pseudomonadati</taxon>
        <taxon>Pseudomonadota</taxon>
        <taxon>Alphaproteobacteria</taxon>
        <taxon>Sphingomonadales</taxon>
        <taxon>Sphingomonadaceae</taxon>
        <taxon>Sphingomonas</taxon>
    </lineage>
</organism>
<reference evidence="2 3" key="1">
    <citation type="submission" date="2020-08" db="EMBL/GenBank/DDBJ databases">
        <title>Genome sequence of Sphingomonas sediminicola KACC 15039T.</title>
        <authorList>
            <person name="Hyun D.-W."/>
            <person name="Bae J.-W."/>
        </authorList>
    </citation>
    <scope>NUCLEOTIDE SEQUENCE [LARGE SCALE GENOMIC DNA]</scope>
    <source>
        <strain evidence="2 3">KACC 15039</strain>
    </source>
</reference>
<keyword evidence="3" id="KW-1185">Reference proteome</keyword>
<sequence length="76" mass="8300">MTSKNVLVAVGMALIAVPAGAQNSDAPKSDKSTTVDQKKYCLSYDSVVGSRVRAQECKTKAEWAREHVDIDKMLKE</sequence>
<dbReference type="Proteomes" id="UP000516105">
    <property type="component" value="Chromosome"/>
</dbReference>
<feature type="signal peptide" evidence="1">
    <location>
        <begin position="1"/>
        <end position="21"/>
    </location>
</feature>
<accession>A0ABX6T6G6</accession>